<dbReference type="GO" id="GO:0061630">
    <property type="term" value="F:ubiquitin protein ligase activity"/>
    <property type="evidence" value="ECO:0007669"/>
    <property type="project" value="UniProtKB-EC"/>
</dbReference>
<organism evidence="12 13">
    <name type="scientific">Lactuca sativa</name>
    <name type="common">Garden lettuce</name>
    <dbReference type="NCBI Taxonomy" id="4236"/>
    <lineage>
        <taxon>Eukaryota</taxon>
        <taxon>Viridiplantae</taxon>
        <taxon>Streptophyta</taxon>
        <taxon>Embryophyta</taxon>
        <taxon>Tracheophyta</taxon>
        <taxon>Spermatophyta</taxon>
        <taxon>Magnoliopsida</taxon>
        <taxon>eudicotyledons</taxon>
        <taxon>Gunneridae</taxon>
        <taxon>Pentapetalae</taxon>
        <taxon>asterids</taxon>
        <taxon>campanulids</taxon>
        <taxon>Asterales</taxon>
        <taxon>Asteraceae</taxon>
        <taxon>Cichorioideae</taxon>
        <taxon>Cichorieae</taxon>
        <taxon>Lactucinae</taxon>
        <taxon>Lactuca</taxon>
    </lineage>
</organism>
<evidence type="ECO:0000256" key="3">
    <source>
        <dbReference type="ARBA" id="ARBA00022679"/>
    </source>
</evidence>
<proteinExistence type="predicted"/>
<dbReference type="Proteomes" id="UP000235145">
    <property type="component" value="Unassembled WGS sequence"/>
</dbReference>
<dbReference type="InterPro" id="IPR013083">
    <property type="entry name" value="Znf_RING/FYVE/PHD"/>
</dbReference>
<dbReference type="Pfam" id="PF13639">
    <property type="entry name" value="zf-RING_2"/>
    <property type="match status" value="1"/>
</dbReference>
<dbReference type="SMART" id="SM00184">
    <property type="entry name" value="RING"/>
    <property type="match status" value="1"/>
</dbReference>
<protein>
    <recommendedName>
        <fullName evidence="2">RING-type E3 ubiquitin transferase</fullName>
        <ecNumber evidence="2">2.3.2.27</ecNumber>
    </recommendedName>
</protein>
<evidence type="ECO:0000256" key="6">
    <source>
        <dbReference type="ARBA" id="ARBA00022786"/>
    </source>
</evidence>
<evidence type="ECO:0000256" key="5">
    <source>
        <dbReference type="ARBA" id="ARBA00022771"/>
    </source>
</evidence>
<reference evidence="12 13" key="1">
    <citation type="journal article" date="2017" name="Nat. Commun.">
        <title>Genome assembly with in vitro proximity ligation data and whole-genome triplication in lettuce.</title>
        <authorList>
            <person name="Reyes-Chin-Wo S."/>
            <person name="Wang Z."/>
            <person name="Yang X."/>
            <person name="Kozik A."/>
            <person name="Arikit S."/>
            <person name="Song C."/>
            <person name="Xia L."/>
            <person name="Froenicke L."/>
            <person name="Lavelle D.O."/>
            <person name="Truco M.J."/>
            <person name="Xia R."/>
            <person name="Zhu S."/>
            <person name="Xu C."/>
            <person name="Xu H."/>
            <person name="Xu X."/>
            <person name="Cox K."/>
            <person name="Korf I."/>
            <person name="Meyers B.C."/>
            <person name="Michelmore R.W."/>
        </authorList>
    </citation>
    <scope>NUCLEOTIDE SEQUENCE [LARGE SCALE GENOMIC DNA]</scope>
    <source>
        <strain evidence="13">cv. Salinas</strain>
        <tissue evidence="12">Seedlings</tissue>
    </source>
</reference>
<keyword evidence="4" id="KW-0479">Metal-binding</keyword>
<keyword evidence="13" id="KW-1185">Reference proteome</keyword>
<dbReference type="PANTHER" id="PTHR15710">
    <property type="entry name" value="E3 UBIQUITIN-PROTEIN LIGASE PRAJA"/>
    <property type="match status" value="1"/>
</dbReference>
<dbReference type="SUPFAM" id="SSF57850">
    <property type="entry name" value="RING/U-box"/>
    <property type="match status" value="1"/>
</dbReference>
<keyword evidence="3" id="KW-0808">Transferase</keyword>
<evidence type="ECO:0000256" key="9">
    <source>
        <dbReference type="SAM" id="MobiDB-lite"/>
    </source>
</evidence>
<comment type="catalytic activity">
    <reaction evidence="1">
        <text>S-ubiquitinyl-[E2 ubiquitin-conjugating enzyme]-L-cysteine + [acceptor protein]-L-lysine = [E2 ubiquitin-conjugating enzyme]-L-cysteine + N(6)-ubiquitinyl-[acceptor protein]-L-lysine.</text>
        <dbReference type="EC" id="2.3.2.27"/>
    </reaction>
</comment>
<dbReference type="GO" id="GO:0008270">
    <property type="term" value="F:zinc ion binding"/>
    <property type="evidence" value="ECO:0007669"/>
    <property type="project" value="UniProtKB-KW"/>
</dbReference>
<keyword evidence="5 8" id="KW-0863">Zinc-finger</keyword>
<evidence type="ECO:0000313" key="12">
    <source>
        <dbReference type="EMBL" id="KAJ0205963.1"/>
    </source>
</evidence>
<name>A0A9R1VH09_LACSA</name>
<dbReference type="EMBL" id="NBSK02000005">
    <property type="protein sequence ID" value="KAJ0205963.1"/>
    <property type="molecule type" value="Genomic_DNA"/>
</dbReference>
<evidence type="ECO:0000259" key="11">
    <source>
        <dbReference type="PROSITE" id="PS50089"/>
    </source>
</evidence>
<evidence type="ECO:0000256" key="8">
    <source>
        <dbReference type="PROSITE-ProRule" id="PRU00175"/>
    </source>
</evidence>
<dbReference type="PANTHER" id="PTHR15710:SF242">
    <property type="entry name" value="OS06G0633500 PROTEIN"/>
    <property type="match status" value="1"/>
</dbReference>
<keyword evidence="7" id="KW-0862">Zinc</keyword>
<evidence type="ECO:0000313" key="13">
    <source>
        <dbReference type="Proteomes" id="UP000235145"/>
    </source>
</evidence>
<dbReference type="EC" id="2.3.2.27" evidence="2"/>
<dbReference type="FunFam" id="3.30.40.10:FF:000127">
    <property type="entry name" value="E3 ubiquitin-protein ligase RNF181"/>
    <property type="match status" value="1"/>
</dbReference>
<feature type="domain" description="RING-type" evidence="11">
    <location>
        <begin position="265"/>
        <end position="306"/>
    </location>
</feature>
<evidence type="ECO:0000256" key="1">
    <source>
        <dbReference type="ARBA" id="ARBA00000900"/>
    </source>
</evidence>
<feature type="compositionally biased region" description="Basic and acidic residues" evidence="9">
    <location>
        <begin position="313"/>
        <end position="322"/>
    </location>
</feature>
<accession>A0A9R1VH09</accession>
<sequence>MNDTLAIEPKRCCLCHRILSSEVVEPMAMNICGDCKFLFVEDTDTLTLTQHSTPTTRYNSSPESIENILSQEFPDMINLARHMQPIVSDHDHGYQSRSRQWRRVLSDTESDDFDSVFEETDIFPYSNSNSGSYDTDSDSIHSDLNQWNSDDHDDDDDDDDDDGENTHGSLLGRAQLHRSLATNGRNLSVDWLREVLSPEAGIGIGISERRGIDGNLEEQVTWRSVGEYLDGEIDRGAPPASASFVKNLERVVVGDDDVEGLGLVCVICKDSVCVGSVVNRLPCLHVYHPSCITPWLNAHNTCPLCRYELPTDSDRRRPDRSHALVGESENVSGGGGGGGWWFVVAPLVSVVGIGLMLWLGGCSSGMENISRRWWSLL</sequence>
<gene>
    <name evidence="12" type="ORF">LSAT_V11C500284290</name>
</gene>
<dbReference type="InterPro" id="IPR001841">
    <property type="entry name" value="Znf_RING"/>
</dbReference>
<dbReference type="OrthoDB" id="21204at2759"/>
<feature type="compositionally biased region" description="Acidic residues" evidence="9">
    <location>
        <begin position="151"/>
        <end position="163"/>
    </location>
</feature>
<comment type="caution">
    <text evidence="12">The sequence shown here is derived from an EMBL/GenBank/DDBJ whole genome shotgun (WGS) entry which is preliminary data.</text>
</comment>
<dbReference type="CDD" id="cd16454">
    <property type="entry name" value="RING-H2_PA-TM-RING"/>
    <property type="match status" value="1"/>
</dbReference>
<feature type="region of interest" description="Disordered" evidence="9">
    <location>
        <begin position="124"/>
        <end position="170"/>
    </location>
</feature>
<dbReference type="Gene3D" id="3.30.40.10">
    <property type="entry name" value="Zinc/RING finger domain, C3HC4 (zinc finger)"/>
    <property type="match status" value="1"/>
</dbReference>
<keyword evidence="10" id="KW-0472">Membrane</keyword>
<feature type="transmembrane region" description="Helical" evidence="10">
    <location>
        <begin position="340"/>
        <end position="362"/>
    </location>
</feature>
<dbReference type="GO" id="GO:0016567">
    <property type="term" value="P:protein ubiquitination"/>
    <property type="evidence" value="ECO:0007669"/>
    <property type="project" value="UniProtKB-ARBA"/>
</dbReference>
<feature type="region of interest" description="Disordered" evidence="9">
    <location>
        <begin position="313"/>
        <end position="334"/>
    </location>
</feature>
<dbReference type="PROSITE" id="PS50089">
    <property type="entry name" value="ZF_RING_2"/>
    <property type="match status" value="1"/>
</dbReference>
<dbReference type="AlphaFoldDB" id="A0A9R1VH09"/>
<keyword evidence="6" id="KW-0833">Ubl conjugation pathway</keyword>
<keyword evidence="10" id="KW-0812">Transmembrane</keyword>
<evidence type="ECO:0000256" key="2">
    <source>
        <dbReference type="ARBA" id="ARBA00012483"/>
    </source>
</evidence>
<keyword evidence="10" id="KW-1133">Transmembrane helix</keyword>
<evidence type="ECO:0000256" key="10">
    <source>
        <dbReference type="SAM" id="Phobius"/>
    </source>
</evidence>
<evidence type="ECO:0000256" key="4">
    <source>
        <dbReference type="ARBA" id="ARBA00022723"/>
    </source>
</evidence>
<feature type="compositionally biased region" description="Polar residues" evidence="9">
    <location>
        <begin position="125"/>
        <end position="134"/>
    </location>
</feature>
<evidence type="ECO:0000256" key="7">
    <source>
        <dbReference type="ARBA" id="ARBA00022833"/>
    </source>
</evidence>